<protein>
    <submittedName>
        <fullName evidence="7">Putative quorum-quenching lactonase YtnP</fullName>
        <ecNumber evidence="7">3.1.1.-</ecNumber>
    </submittedName>
</protein>
<keyword evidence="2" id="KW-0479">Metal-binding</keyword>
<sequence length="322" mass="33660">MTLSRRSLLKQAGLGAASLALPSFATGVQAAPAGPAPVLHQFKLGDVTITALLDGHLPIPASVFSGYDAARAEETLAGSFYQANAQGLEIPVNGYLVERAGAYTLIDTGTAQLMGPDLGGLHAALAAAGVDTADITTVLLTHIHPDHAGGLVSPDGTAAFANAELVVDETEWGFWHDDAVLASVPEDSRGFFQMARNSVAPYADRLKPFSSEAQVAPGLTALPLPGHTPGHSGFMLDTGAAPLLFWGDVVHSTALQFANPEWTIPFDVDQPLAAETRKAMFDRAAADDLLVTGMHLDFPGLGRVRRAGAGFAFDQAPWQFGL</sequence>
<dbReference type="GO" id="GO:0016787">
    <property type="term" value="F:hydrolase activity"/>
    <property type="evidence" value="ECO:0007669"/>
    <property type="project" value="UniProtKB-KW"/>
</dbReference>
<dbReference type="Gene3D" id="3.60.15.10">
    <property type="entry name" value="Ribonuclease Z/Hydroxyacylglutathione hydrolase-like"/>
    <property type="match status" value="1"/>
</dbReference>
<comment type="similarity">
    <text evidence="1">Belongs to the metallo-beta-lactamase superfamily.</text>
</comment>
<dbReference type="AlphaFoldDB" id="A0A132BWM6"/>
<evidence type="ECO:0000313" key="8">
    <source>
        <dbReference type="Proteomes" id="UP000068382"/>
    </source>
</evidence>
<keyword evidence="3 7" id="KW-0378">Hydrolase</keyword>
<keyword evidence="5" id="KW-0732">Signal</keyword>
<dbReference type="PANTHER" id="PTHR42978">
    <property type="entry name" value="QUORUM-QUENCHING LACTONASE YTNP-RELATED-RELATED"/>
    <property type="match status" value="1"/>
</dbReference>
<dbReference type="InterPro" id="IPR006311">
    <property type="entry name" value="TAT_signal"/>
</dbReference>
<feature type="domain" description="Metallo-beta-lactamase" evidence="6">
    <location>
        <begin position="91"/>
        <end position="294"/>
    </location>
</feature>
<dbReference type="EMBL" id="LPUY01000073">
    <property type="protein sequence ID" value="KUP92704.1"/>
    <property type="molecule type" value="Genomic_DNA"/>
</dbReference>
<evidence type="ECO:0000256" key="3">
    <source>
        <dbReference type="ARBA" id="ARBA00022801"/>
    </source>
</evidence>
<keyword evidence="4" id="KW-0862">Zinc</keyword>
<evidence type="ECO:0000256" key="4">
    <source>
        <dbReference type="ARBA" id="ARBA00022833"/>
    </source>
</evidence>
<dbReference type="InterPro" id="IPR051013">
    <property type="entry name" value="MBL_superfamily_lactonases"/>
</dbReference>
<evidence type="ECO:0000256" key="2">
    <source>
        <dbReference type="ARBA" id="ARBA00022723"/>
    </source>
</evidence>
<dbReference type="Pfam" id="PF00753">
    <property type="entry name" value="Lactamase_B"/>
    <property type="match status" value="1"/>
</dbReference>
<evidence type="ECO:0000256" key="5">
    <source>
        <dbReference type="SAM" id="SignalP"/>
    </source>
</evidence>
<feature type="chain" id="PRO_5007288599" evidence="5">
    <location>
        <begin position="26"/>
        <end position="322"/>
    </location>
</feature>
<organism evidence="7 8">
    <name type="scientific">Tritonibacter horizontis</name>
    <dbReference type="NCBI Taxonomy" id="1768241"/>
    <lineage>
        <taxon>Bacteria</taxon>
        <taxon>Pseudomonadati</taxon>
        <taxon>Pseudomonadota</taxon>
        <taxon>Alphaproteobacteria</taxon>
        <taxon>Rhodobacterales</taxon>
        <taxon>Paracoccaceae</taxon>
        <taxon>Tritonibacter</taxon>
    </lineage>
</organism>
<name>A0A132BWM6_9RHOB</name>
<proteinExistence type="inferred from homology"/>
<dbReference type="GO" id="GO:0046872">
    <property type="term" value="F:metal ion binding"/>
    <property type="evidence" value="ECO:0007669"/>
    <property type="project" value="UniProtKB-KW"/>
</dbReference>
<keyword evidence="8" id="KW-1185">Reference proteome</keyword>
<dbReference type="PATRIC" id="fig|1768241.3.peg.2563"/>
<evidence type="ECO:0000259" key="6">
    <source>
        <dbReference type="SMART" id="SM00849"/>
    </source>
</evidence>
<reference evidence="7 8" key="1">
    <citation type="submission" date="2015-12" db="EMBL/GenBank/DDBJ databases">
        <title>Genome sequence of the marine Rhodobacteraceae strain O3.65, Candidatus Tritonibacter horizontis.</title>
        <authorList>
            <person name="Poehlein A."/>
            <person name="Giebel H.A."/>
            <person name="Voget S."/>
            <person name="Brinkhoff T."/>
        </authorList>
    </citation>
    <scope>NUCLEOTIDE SEQUENCE [LARGE SCALE GENOMIC DNA]</scope>
    <source>
        <strain evidence="7 8">O3.65</strain>
    </source>
</reference>
<dbReference type="SUPFAM" id="SSF56281">
    <property type="entry name" value="Metallo-hydrolase/oxidoreductase"/>
    <property type="match status" value="1"/>
</dbReference>
<dbReference type="SMART" id="SM00849">
    <property type="entry name" value="Lactamase_B"/>
    <property type="match status" value="1"/>
</dbReference>
<gene>
    <name evidence="7" type="primary">ytnP_1</name>
    <name evidence="7" type="ORF">TRIHO_24440</name>
</gene>
<dbReference type="CDD" id="cd07720">
    <property type="entry name" value="OPHC2-like_MBL-fold"/>
    <property type="match status" value="1"/>
</dbReference>
<dbReference type="RefSeq" id="WP_068243872.1">
    <property type="nucleotide sequence ID" value="NZ_LPUY01000073.1"/>
</dbReference>
<evidence type="ECO:0000256" key="1">
    <source>
        <dbReference type="ARBA" id="ARBA00007749"/>
    </source>
</evidence>
<dbReference type="OrthoDB" id="9773738at2"/>
<dbReference type="InterPro" id="IPR036866">
    <property type="entry name" value="RibonucZ/Hydroxyglut_hydro"/>
</dbReference>
<accession>A0A132BWM6</accession>
<dbReference type="Proteomes" id="UP000068382">
    <property type="component" value="Unassembled WGS sequence"/>
</dbReference>
<dbReference type="PANTHER" id="PTHR42978:SF6">
    <property type="entry name" value="QUORUM-QUENCHING LACTONASE YTNP-RELATED"/>
    <property type="match status" value="1"/>
</dbReference>
<dbReference type="PROSITE" id="PS51318">
    <property type="entry name" value="TAT"/>
    <property type="match status" value="1"/>
</dbReference>
<feature type="signal peptide" evidence="5">
    <location>
        <begin position="1"/>
        <end position="25"/>
    </location>
</feature>
<comment type="caution">
    <text evidence="7">The sequence shown here is derived from an EMBL/GenBank/DDBJ whole genome shotgun (WGS) entry which is preliminary data.</text>
</comment>
<evidence type="ECO:0000313" key="7">
    <source>
        <dbReference type="EMBL" id="KUP92704.1"/>
    </source>
</evidence>
<dbReference type="InterPro" id="IPR001279">
    <property type="entry name" value="Metallo-B-lactamas"/>
</dbReference>
<dbReference type="EC" id="3.1.1.-" evidence="7"/>